<dbReference type="RefSeq" id="WP_381833473.1">
    <property type="nucleotide sequence ID" value="NZ_JBHTCF010000010.1"/>
</dbReference>
<dbReference type="Proteomes" id="UP001596523">
    <property type="component" value="Unassembled WGS sequence"/>
</dbReference>
<keyword evidence="3" id="KW-1185">Reference proteome</keyword>
<proteinExistence type="predicted"/>
<dbReference type="EMBL" id="JBHTCF010000010">
    <property type="protein sequence ID" value="MFC7307115.1"/>
    <property type="molecule type" value="Genomic_DNA"/>
</dbReference>
<evidence type="ECO:0000259" key="1">
    <source>
        <dbReference type="Pfam" id="PF09012"/>
    </source>
</evidence>
<dbReference type="Gene3D" id="1.10.10.10">
    <property type="entry name" value="Winged helix-like DNA-binding domain superfamily/Winged helix DNA-binding domain"/>
    <property type="match status" value="1"/>
</dbReference>
<evidence type="ECO:0000313" key="2">
    <source>
        <dbReference type="EMBL" id="MFC7307115.1"/>
    </source>
</evidence>
<dbReference type="InterPro" id="IPR036388">
    <property type="entry name" value="WH-like_DNA-bd_sf"/>
</dbReference>
<gene>
    <name evidence="2" type="ORF">ACFQVC_23160</name>
</gene>
<dbReference type="InterPro" id="IPR036390">
    <property type="entry name" value="WH_DNA-bd_sf"/>
</dbReference>
<protein>
    <submittedName>
        <fullName evidence="2">FeoC-like transcriptional regulator</fullName>
    </submittedName>
</protein>
<organism evidence="2 3">
    <name type="scientific">Streptomyces monticola</name>
    <dbReference type="NCBI Taxonomy" id="2666263"/>
    <lineage>
        <taxon>Bacteria</taxon>
        <taxon>Bacillati</taxon>
        <taxon>Actinomycetota</taxon>
        <taxon>Actinomycetes</taxon>
        <taxon>Kitasatosporales</taxon>
        <taxon>Streptomycetaceae</taxon>
        <taxon>Streptomyces</taxon>
    </lineage>
</organism>
<comment type="caution">
    <text evidence="2">The sequence shown here is derived from an EMBL/GenBank/DDBJ whole genome shotgun (WGS) entry which is preliminary data.</text>
</comment>
<dbReference type="SUPFAM" id="SSF46785">
    <property type="entry name" value="Winged helix' DNA-binding domain"/>
    <property type="match status" value="1"/>
</dbReference>
<name>A0ABW2JNL6_9ACTN</name>
<accession>A0ABW2JNL6</accession>
<feature type="domain" description="Transcriptional regulator HTH-type FeoC" evidence="1">
    <location>
        <begin position="9"/>
        <end position="73"/>
    </location>
</feature>
<evidence type="ECO:0000313" key="3">
    <source>
        <dbReference type="Proteomes" id="UP001596523"/>
    </source>
</evidence>
<sequence length="91" mass="9889">MSAGLRDFLREFEQARPGMGLAVIARSLGITVDEARAMADHWVRKGRIEREFVGMPDCSGCVFVSRGCTDCPSTSGGSPLIRLTLSRDGKE</sequence>
<dbReference type="InterPro" id="IPR015102">
    <property type="entry name" value="Tscrpt_reg_HTH_FeoC"/>
</dbReference>
<reference evidence="3" key="1">
    <citation type="journal article" date="2019" name="Int. J. Syst. Evol. Microbiol.">
        <title>The Global Catalogue of Microorganisms (GCM) 10K type strain sequencing project: providing services to taxonomists for standard genome sequencing and annotation.</title>
        <authorList>
            <consortium name="The Broad Institute Genomics Platform"/>
            <consortium name="The Broad Institute Genome Sequencing Center for Infectious Disease"/>
            <person name="Wu L."/>
            <person name="Ma J."/>
        </authorList>
    </citation>
    <scope>NUCLEOTIDE SEQUENCE [LARGE SCALE GENOMIC DNA]</scope>
    <source>
        <strain evidence="3">SYNS20</strain>
    </source>
</reference>
<dbReference type="Pfam" id="PF09012">
    <property type="entry name" value="FeoC"/>
    <property type="match status" value="1"/>
</dbReference>